<sequence length="277" mass="32480">MANNNNIFDDNYRRTFIKNADYKSLNSYLKTMEKLSKKGGKYKEIYDGDLDYILTLNDSYYQDGGDLIGLLTEKQSTDKRTMTEQPVCDTEGYLNRINNLTQNTYCSLTTQQTKTCDNRCVARLQELDKIKQVLVADKECIQTGSDWIKAIRKFIDIVLCCGETFARPENETFRVVYFKDLSKMITSNKKYLQEAFKYLGRILQNEKNKVSEEFMRKYSDMRLKKGTISKEQYNTLKQNLMREYITKLDPKGFEMVYSSKLVEKVLNAYKNMMTTTN</sequence>
<keyword evidence="2" id="KW-1185">Reference proteome</keyword>
<evidence type="ECO:0000313" key="1">
    <source>
        <dbReference type="EMBL" id="QKF93800.1"/>
    </source>
</evidence>
<protein>
    <submittedName>
        <fullName evidence="1">Uncharacterized protein</fullName>
    </submittedName>
</protein>
<dbReference type="Proteomes" id="UP001162001">
    <property type="component" value="Segment"/>
</dbReference>
<dbReference type="EMBL" id="MT418680">
    <property type="protein sequence ID" value="QKF93800.1"/>
    <property type="molecule type" value="Genomic_DNA"/>
</dbReference>
<organism evidence="1 2">
    <name type="scientific">Fadolivirus FV1/VV64</name>
    <dbReference type="NCBI Taxonomy" id="3070911"/>
    <lineage>
        <taxon>Viruses</taxon>
        <taxon>Varidnaviria</taxon>
        <taxon>Bamfordvirae</taxon>
        <taxon>Nucleocytoviricota</taxon>
        <taxon>Megaviricetes</taxon>
        <taxon>Imitervirales</taxon>
        <taxon>Mimiviridae</taxon>
        <taxon>Klosneuvirinae</taxon>
        <taxon>Fadolivirus</taxon>
        <taxon>Fadolivirus algeromassiliense</taxon>
    </lineage>
</organism>
<reference evidence="1 2" key="1">
    <citation type="submission" date="2020-04" db="EMBL/GenBank/DDBJ databases">
        <title>Advantages and limits of metagenomic assembly and binning of a giant virus.</title>
        <authorList>
            <person name="Schulz F."/>
            <person name="Andreani J."/>
            <person name="Francis R."/>
            <person name="Boudjemaa H."/>
            <person name="Bou Khalil J.Y."/>
            <person name="Lee J."/>
            <person name="La Scola B."/>
            <person name="Woyke T."/>
        </authorList>
    </citation>
    <scope>NUCLEOTIDE SEQUENCE [LARGE SCALE GENOMIC DNA]</scope>
    <source>
        <strain evidence="1 2">FV1/VV64</strain>
    </source>
</reference>
<gene>
    <name evidence="1" type="ORF">Fadolivirus_1_342</name>
</gene>
<name>A0A7D3QWV0_9VIRU</name>
<evidence type="ECO:0000313" key="2">
    <source>
        <dbReference type="Proteomes" id="UP001162001"/>
    </source>
</evidence>
<accession>A0A7D3QWV0</accession>
<proteinExistence type="predicted"/>